<evidence type="ECO:0000256" key="5">
    <source>
        <dbReference type="SAM" id="MobiDB-lite"/>
    </source>
</evidence>
<dbReference type="Proteomes" id="UP000030640">
    <property type="component" value="Unassembled WGS sequence"/>
</dbReference>
<evidence type="ECO:0000256" key="1">
    <source>
        <dbReference type="ARBA" id="ARBA00022553"/>
    </source>
</evidence>
<dbReference type="EMBL" id="KI965474">
    <property type="protein sequence ID" value="EUD66087.1"/>
    <property type="molecule type" value="Genomic_DNA"/>
</dbReference>
<dbReference type="SMART" id="SM00320">
    <property type="entry name" value="WD40"/>
    <property type="match status" value="3"/>
</dbReference>
<evidence type="ECO:0000256" key="3">
    <source>
        <dbReference type="ARBA" id="ARBA00022737"/>
    </source>
</evidence>
<protein>
    <submittedName>
        <fullName evidence="6">Uncharacterized protein</fullName>
    </submittedName>
</protein>
<proteinExistence type="predicted"/>
<dbReference type="GeneID" id="20038831"/>
<dbReference type="InterPro" id="IPR019775">
    <property type="entry name" value="WD40_repeat_CS"/>
</dbReference>
<dbReference type="RefSeq" id="XP_008817371.1">
    <property type="nucleotide sequence ID" value="XM_008819149.1"/>
</dbReference>
<evidence type="ECO:0000313" key="6">
    <source>
        <dbReference type="EMBL" id="EUD66087.1"/>
    </source>
</evidence>
<feature type="region of interest" description="Disordered" evidence="5">
    <location>
        <begin position="1"/>
        <end position="87"/>
    </location>
</feature>
<dbReference type="InterPro" id="IPR015943">
    <property type="entry name" value="WD40/YVTN_repeat-like_dom_sf"/>
</dbReference>
<evidence type="ECO:0000256" key="2">
    <source>
        <dbReference type="ARBA" id="ARBA00022574"/>
    </source>
</evidence>
<dbReference type="PROSITE" id="PS50082">
    <property type="entry name" value="WD_REPEATS_2"/>
    <property type="match status" value="2"/>
</dbReference>
<dbReference type="InterPro" id="IPR036322">
    <property type="entry name" value="WD40_repeat_dom_sf"/>
</dbReference>
<keyword evidence="2 4" id="KW-0853">WD repeat</keyword>
<dbReference type="PROSITE" id="PS50294">
    <property type="entry name" value="WD_REPEATS_REGION"/>
    <property type="match status" value="1"/>
</dbReference>
<name>W6ZYZ2_9APIC</name>
<dbReference type="PANTHER" id="PTHR14091:SF0">
    <property type="entry name" value="PERIODIC TRYPTOPHAN PROTEIN 1 HOMOLOG"/>
    <property type="match status" value="1"/>
</dbReference>
<dbReference type="Pfam" id="PF00400">
    <property type="entry name" value="WD40"/>
    <property type="match status" value="2"/>
</dbReference>
<organism evidence="6 7">
    <name type="scientific">Plasmodium inui San Antonio 1</name>
    <dbReference type="NCBI Taxonomy" id="1237626"/>
    <lineage>
        <taxon>Eukaryota</taxon>
        <taxon>Sar</taxon>
        <taxon>Alveolata</taxon>
        <taxon>Apicomplexa</taxon>
        <taxon>Aconoidasida</taxon>
        <taxon>Haemosporida</taxon>
        <taxon>Plasmodiidae</taxon>
        <taxon>Plasmodium</taxon>
        <taxon>Plasmodium (Plasmodium)</taxon>
    </lineage>
</organism>
<feature type="repeat" description="WD" evidence="4">
    <location>
        <begin position="288"/>
        <end position="330"/>
    </location>
</feature>
<evidence type="ECO:0000313" key="7">
    <source>
        <dbReference type="Proteomes" id="UP000030640"/>
    </source>
</evidence>
<dbReference type="InterPro" id="IPR001680">
    <property type="entry name" value="WD40_rpt"/>
</dbReference>
<feature type="region of interest" description="Disordered" evidence="5">
    <location>
        <begin position="213"/>
        <end position="285"/>
    </location>
</feature>
<feature type="repeat" description="WD" evidence="4">
    <location>
        <begin position="331"/>
        <end position="366"/>
    </location>
</feature>
<accession>W6ZYZ2</accession>
<dbReference type="AlphaFoldDB" id="W6ZYZ2"/>
<dbReference type="PROSITE" id="PS00678">
    <property type="entry name" value="WD_REPEATS_1"/>
    <property type="match status" value="1"/>
</dbReference>
<keyword evidence="1" id="KW-0597">Phosphoprotein</keyword>
<reference evidence="6 7" key="1">
    <citation type="submission" date="2013-02" db="EMBL/GenBank/DDBJ databases">
        <title>The Genome Sequence of Plasmodium inui San Antonio 1.</title>
        <authorList>
            <consortium name="The Broad Institute Genome Sequencing Platform"/>
            <consortium name="The Broad Institute Genome Sequencing Center for Infectious Disease"/>
            <person name="Neafsey D."/>
            <person name="Cheeseman I."/>
            <person name="Volkman S."/>
            <person name="Adams J."/>
            <person name="Walker B."/>
            <person name="Young S.K."/>
            <person name="Zeng Q."/>
            <person name="Gargeya S."/>
            <person name="Fitzgerald M."/>
            <person name="Haas B."/>
            <person name="Abouelleil A."/>
            <person name="Alvarado L."/>
            <person name="Arachchi H.M."/>
            <person name="Berlin A.M."/>
            <person name="Chapman S.B."/>
            <person name="Dewar J."/>
            <person name="Goldberg J."/>
            <person name="Griggs A."/>
            <person name="Gujja S."/>
            <person name="Hansen M."/>
            <person name="Howarth C."/>
            <person name="Imamovic A."/>
            <person name="Larimer J."/>
            <person name="McCowan C."/>
            <person name="Murphy C."/>
            <person name="Neiman D."/>
            <person name="Pearson M."/>
            <person name="Priest M."/>
            <person name="Roberts A."/>
            <person name="Saif S."/>
            <person name="Shea T."/>
            <person name="Sisk P."/>
            <person name="Sykes S."/>
            <person name="Wortman J."/>
            <person name="Nusbaum C."/>
            <person name="Birren B."/>
        </authorList>
    </citation>
    <scope>NUCLEOTIDE SEQUENCE [LARGE SCALE GENOMIC DNA]</scope>
    <source>
        <strain evidence="6 7">San Antonio 1</strain>
    </source>
</reference>
<dbReference type="Gene3D" id="2.130.10.10">
    <property type="entry name" value="YVTN repeat-like/Quinoprotein amine dehydrogenase"/>
    <property type="match status" value="1"/>
</dbReference>
<feature type="compositionally biased region" description="Low complexity" evidence="5">
    <location>
        <begin position="56"/>
        <end position="67"/>
    </location>
</feature>
<dbReference type="OrthoDB" id="270624at2759"/>
<keyword evidence="3" id="KW-0677">Repeat</keyword>
<dbReference type="GO" id="GO:0005634">
    <property type="term" value="C:nucleus"/>
    <property type="evidence" value="ECO:0007669"/>
    <property type="project" value="TreeGrafter"/>
</dbReference>
<evidence type="ECO:0000256" key="4">
    <source>
        <dbReference type="PROSITE-ProRule" id="PRU00221"/>
    </source>
</evidence>
<sequence>MSEEQPKKANVVQGSVKKPKKKKGKNEKSAKKPSDIVSCIAFLPRDKKKPGGRQFEQLSEQDLSSDSDQCERRKRKKQRDEADSYDALQNVFNDEKESEKVINEDSIIEKDKKYLFEDELSIEDGDALTMNGKIYSDIGTLEIHIVNYDEDIFNIYDDVIIDDYPLCLEMIGESYYGGKNIVAVGTMKKEIGLWDINNIDTLEALSYLGGREGATHGGTRKKRRKGVGGAAEGTAAGDSNAGTAAEDSIAGGEAGASQMGTSPAEEAASGAYEKRVAGQKRKQSKNNLQGHTECVTCLNSSKLIPNLMCSGSKDCSITLWDLSNLTYLHTFNFHKKKVNNVCFHTNESSILLSTASDKTLKIYDIRKDTVGLNIPLESTPESTTWSRFNEKEIFLSDVDGYVNKIDIRYVTDPSSSFSHNNIVRFKAFSNSCISLVSTHYPNLTLAGSEDGLVKAYDFGAFGEAGPPCVYTKNLKRNLYCMKDNGDWPNVIFFGCDKLYDWDLKSCTELREYFKL</sequence>
<dbReference type="VEuPathDB" id="PlasmoDB:C922_03557"/>
<dbReference type="PANTHER" id="PTHR14091">
    <property type="entry name" value="PERIODIC TRYPTOPHAN PROTEIN 1"/>
    <property type="match status" value="1"/>
</dbReference>
<dbReference type="SUPFAM" id="SSF50978">
    <property type="entry name" value="WD40 repeat-like"/>
    <property type="match status" value="1"/>
</dbReference>
<dbReference type="GO" id="GO:0006364">
    <property type="term" value="P:rRNA processing"/>
    <property type="evidence" value="ECO:0007669"/>
    <property type="project" value="InterPro"/>
</dbReference>
<gene>
    <name evidence="6" type="ORF">C922_03557</name>
</gene>
<keyword evidence="7" id="KW-1185">Reference proteome</keyword>
<dbReference type="InterPro" id="IPR044285">
    <property type="entry name" value="PWP1"/>
</dbReference>